<dbReference type="EMBL" id="HBUE01114768">
    <property type="protein sequence ID" value="CAG6490208.1"/>
    <property type="molecule type" value="Transcribed_RNA"/>
</dbReference>
<sequence>MHFSLQLHFGWDGRRGVKLVLKNAQPSFLSGPSADGWSNFVRDNGRRCRGWYRSKSRQLYRRRNLINGSWIYRWMPRQSRDCSTLSSRYTLAYRCSSCKEQNI</sequence>
<accession>A0A8D8K9N8</accession>
<organism evidence="1">
    <name type="scientific">Culex pipiens</name>
    <name type="common">House mosquito</name>
    <dbReference type="NCBI Taxonomy" id="7175"/>
    <lineage>
        <taxon>Eukaryota</taxon>
        <taxon>Metazoa</taxon>
        <taxon>Ecdysozoa</taxon>
        <taxon>Arthropoda</taxon>
        <taxon>Hexapoda</taxon>
        <taxon>Insecta</taxon>
        <taxon>Pterygota</taxon>
        <taxon>Neoptera</taxon>
        <taxon>Endopterygota</taxon>
        <taxon>Diptera</taxon>
        <taxon>Nematocera</taxon>
        <taxon>Culicoidea</taxon>
        <taxon>Culicidae</taxon>
        <taxon>Culicinae</taxon>
        <taxon>Culicini</taxon>
        <taxon>Culex</taxon>
        <taxon>Culex</taxon>
    </lineage>
</organism>
<name>A0A8D8K9N8_CULPI</name>
<evidence type="ECO:0000313" key="1">
    <source>
        <dbReference type="EMBL" id="CAG6583497.1"/>
    </source>
</evidence>
<protein>
    <submittedName>
        <fullName evidence="1">(northern house mosquito) hypothetical protein</fullName>
    </submittedName>
</protein>
<dbReference type="AlphaFoldDB" id="A0A8D8K9N8"/>
<proteinExistence type="predicted"/>
<dbReference type="EMBL" id="HBUE01205244">
    <property type="protein sequence ID" value="CAG6531636.1"/>
    <property type="molecule type" value="Transcribed_RNA"/>
</dbReference>
<dbReference type="EMBL" id="HBUE01311513">
    <property type="protein sequence ID" value="CAG6583497.1"/>
    <property type="molecule type" value="Transcribed_RNA"/>
</dbReference>
<reference evidence="1" key="1">
    <citation type="submission" date="2021-05" db="EMBL/GenBank/DDBJ databases">
        <authorList>
            <person name="Alioto T."/>
            <person name="Alioto T."/>
            <person name="Gomez Garrido J."/>
        </authorList>
    </citation>
    <scope>NUCLEOTIDE SEQUENCE</scope>
</reference>